<protein>
    <recommendedName>
        <fullName evidence="3">Outer membrane protein beta-barrel domain-containing protein</fullName>
    </recommendedName>
</protein>
<comment type="caution">
    <text evidence="1">The sequence shown here is derived from an EMBL/GenBank/DDBJ whole genome shotgun (WGS) entry which is preliminary data.</text>
</comment>
<dbReference type="RefSeq" id="WP_380205194.1">
    <property type="nucleotide sequence ID" value="NZ_JBHTEK010000001.1"/>
</dbReference>
<dbReference type="Proteomes" id="UP001596513">
    <property type="component" value="Unassembled WGS sequence"/>
</dbReference>
<organism evidence="1 2">
    <name type="scientific">Hymenobacter humi</name>
    <dbReference type="NCBI Taxonomy" id="1411620"/>
    <lineage>
        <taxon>Bacteria</taxon>
        <taxon>Pseudomonadati</taxon>
        <taxon>Bacteroidota</taxon>
        <taxon>Cytophagia</taxon>
        <taxon>Cytophagales</taxon>
        <taxon>Hymenobacteraceae</taxon>
        <taxon>Hymenobacter</taxon>
    </lineage>
</organism>
<evidence type="ECO:0008006" key="3">
    <source>
        <dbReference type="Google" id="ProtNLM"/>
    </source>
</evidence>
<accession>A0ABW2UBN1</accession>
<evidence type="ECO:0000313" key="2">
    <source>
        <dbReference type="Proteomes" id="UP001596513"/>
    </source>
</evidence>
<dbReference type="EMBL" id="JBHTEK010000001">
    <property type="protein sequence ID" value="MFC7669708.1"/>
    <property type="molecule type" value="Genomic_DNA"/>
</dbReference>
<gene>
    <name evidence="1" type="ORF">ACFQT0_21820</name>
</gene>
<sequence length="249" mass="27643">MQAYNEACGPTGKPGRNLLELAAPRRRVALVGGVLAGARYNRIESFSLRYKGECVDCQVRPFAGLYGELFQPGRTVALYGEWSLSRFQSKGAQRLGYNAMGEEEFNAFNYRAWLSTVRLGVRYFASLPHEQQLLFGAGYELNFVMRPQVTTTSGPTATPSREELYFASPTLLPNFGVGWRRQRLTLSLDGQLYFSSDMTDTNSRSSTMTSASQFAGALFFGTNFAARLGVAYRLGRHPDDAKPRPAATR</sequence>
<evidence type="ECO:0000313" key="1">
    <source>
        <dbReference type="EMBL" id="MFC7669708.1"/>
    </source>
</evidence>
<proteinExistence type="predicted"/>
<reference evidence="2" key="1">
    <citation type="journal article" date="2019" name="Int. J. Syst. Evol. Microbiol.">
        <title>The Global Catalogue of Microorganisms (GCM) 10K type strain sequencing project: providing services to taxonomists for standard genome sequencing and annotation.</title>
        <authorList>
            <consortium name="The Broad Institute Genomics Platform"/>
            <consortium name="The Broad Institute Genome Sequencing Center for Infectious Disease"/>
            <person name="Wu L."/>
            <person name="Ma J."/>
        </authorList>
    </citation>
    <scope>NUCLEOTIDE SEQUENCE [LARGE SCALE GENOMIC DNA]</scope>
    <source>
        <strain evidence="2">JCM 19635</strain>
    </source>
</reference>
<keyword evidence="2" id="KW-1185">Reference proteome</keyword>
<name>A0ABW2UBN1_9BACT</name>